<keyword evidence="3 5" id="KW-0949">S-adenosyl-L-methionine</keyword>
<dbReference type="GO" id="GO:0102559">
    <property type="term" value="F:peptide chain release factor N(5)-glutamine methyltransferase activity"/>
    <property type="evidence" value="ECO:0007669"/>
    <property type="project" value="UniProtKB-EC"/>
</dbReference>
<feature type="binding site" evidence="5">
    <location>
        <position position="215"/>
    </location>
    <ligand>
        <name>S-adenosyl-L-methionine</name>
        <dbReference type="ChEBI" id="CHEBI:59789"/>
    </ligand>
</feature>
<dbReference type="InterPro" id="IPR029063">
    <property type="entry name" value="SAM-dependent_MTases_sf"/>
</dbReference>
<dbReference type="InterPro" id="IPR007848">
    <property type="entry name" value="Small_mtfrase_dom"/>
</dbReference>
<dbReference type="NCBIfam" id="TIGR03534">
    <property type="entry name" value="RF_mod_PrmC"/>
    <property type="match status" value="1"/>
</dbReference>
<accession>A0A6J4RQ13</accession>
<dbReference type="EMBL" id="CADCVK010000216">
    <property type="protein sequence ID" value="CAA9478780.1"/>
    <property type="molecule type" value="Genomic_DNA"/>
</dbReference>
<feature type="region of interest" description="Disordered" evidence="6">
    <location>
        <begin position="1"/>
        <end position="20"/>
    </location>
</feature>
<organism evidence="9">
    <name type="scientific">uncultured Rubrobacteraceae bacterium</name>
    <dbReference type="NCBI Taxonomy" id="349277"/>
    <lineage>
        <taxon>Bacteria</taxon>
        <taxon>Bacillati</taxon>
        <taxon>Actinomycetota</taxon>
        <taxon>Rubrobacteria</taxon>
        <taxon>Rubrobacterales</taxon>
        <taxon>Rubrobacteraceae</taxon>
        <taxon>environmental samples</taxon>
    </lineage>
</organism>
<feature type="binding site" evidence="5">
    <location>
        <begin position="144"/>
        <end position="148"/>
    </location>
    <ligand>
        <name>S-adenosyl-L-methionine</name>
        <dbReference type="ChEBI" id="CHEBI:59789"/>
    </ligand>
</feature>
<proteinExistence type="inferred from homology"/>
<dbReference type="PANTHER" id="PTHR18895">
    <property type="entry name" value="HEMK METHYLTRANSFERASE"/>
    <property type="match status" value="1"/>
</dbReference>
<comment type="catalytic activity">
    <reaction evidence="4 5">
        <text>L-glutaminyl-[peptide chain release factor] + S-adenosyl-L-methionine = N(5)-methyl-L-glutaminyl-[peptide chain release factor] + S-adenosyl-L-homocysteine + H(+)</text>
        <dbReference type="Rhea" id="RHEA:42896"/>
        <dbReference type="Rhea" id="RHEA-COMP:10271"/>
        <dbReference type="Rhea" id="RHEA-COMP:10272"/>
        <dbReference type="ChEBI" id="CHEBI:15378"/>
        <dbReference type="ChEBI" id="CHEBI:30011"/>
        <dbReference type="ChEBI" id="CHEBI:57856"/>
        <dbReference type="ChEBI" id="CHEBI:59789"/>
        <dbReference type="ChEBI" id="CHEBI:61891"/>
        <dbReference type="EC" id="2.1.1.297"/>
    </reaction>
</comment>
<feature type="binding site" evidence="5">
    <location>
        <position position="167"/>
    </location>
    <ligand>
        <name>S-adenosyl-L-methionine</name>
        <dbReference type="ChEBI" id="CHEBI:59789"/>
    </ligand>
</feature>
<dbReference type="Gene3D" id="3.40.50.150">
    <property type="entry name" value="Vaccinia Virus protein VP39"/>
    <property type="match status" value="1"/>
</dbReference>
<reference evidence="9" key="1">
    <citation type="submission" date="2020-02" db="EMBL/GenBank/DDBJ databases">
        <authorList>
            <person name="Meier V. D."/>
        </authorList>
    </citation>
    <scope>NUCLEOTIDE SEQUENCE</scope>
    <source>
        <strain evidence="9">AVDCRST_MAG12</strain>
    </source>
</reference>
<keyword evidence="1 5" id="KW-0489">Methyltransferase</keyword>
<keyword evidence="2 5" id="KW-0808">Transferase</keyword>
<dbReference type="InterPro" id="IPR040758">
    <property type="entry name" value="PrmC_N"/>
</dbReference>
<comment type="similarity">
    <text evidence="5">Belongs to the protein N5-glutamine methyltransferase family. PrmC subfamily.</text>
</comment>
<comment type="function">
    <text evidence="5">Methylates the class 1 translation termination release factors RF1/PrfA and RF2/PrfB on the glutamine residue of the universally conserved GGQ motif.</text>
</comment>
<feature type="domain" description="Methyltransferase small" evidence="7">
    <location>
        <begin position="132"/>
        <end position="219"/>
    </location>
</feature>
<evidence type="ECO:0000256" key="6">
    <source>
        <dbReference type="SAM" id="MobiDB-lite"/>
    </source>
</evidence>
<dbReference type="CDD" id="cd02440">
    <property type="entry name" value="AdoMet_MTases"/>
    <property type="match status" value="1"/>
</dbReference>
<evidence type="ECO:0000256" key="5">
    <source>
        <dbReference type="HAMAP-Rule" id="MF_02126"/>
    </source>
</evidence>
<dbReference type="InterPro" id="IPR050320">
    <property type="entry name" value="N5-glutamine_MTase"/>
</dbReference>
<dbReference type="Gene3D" id="1.10.8.10">
    <property type="entry name" value="DNA helicase RuvA subunit, C-terminal domain"/>
    <property type="match status" value="1"/>
</dbReference>
<dbReference type="PANTHER" id="PTHR18895:SF74">
    <property type="entry name" value="MTRF1L RELEASE FACTOR GLUTAMINE METHYLTRANSFERASE"/>
    <property type="match status" value="1"/>
</dbReference>
<protein>
    <recommendedName>
        <fullName evidence="5">Release factor glutamine methyltransferase</fullName>
        <shortName evidence="5">RF MTase</shortName>
        <ecNumber evidence="5">2.1.1.297</ecNumber>
    </recommendedName>
    <alternativeName>
        <fullName evidence="5">N5-glutamine methyltransferase PrmC</fullName>
    </alternativeName>
    <alternativeName>
        <fullName evidence="5">Protein-(glutamine-N5) MTase PrmC</fullName>
    </alternativeName>
    <alternativeName>
        <fullName evidence="5">Protein-glutamine N-methyltransferase PrmC</fullName>
    </alternativeName>
</protein>
<evidence type="ECO:0000259" key="8">
    <source>
        <dbReference type="Pfam" id="PF17827"/>
    </source>
</evidence>
<dbReference type="AlphaFoldDB" id="A0A6J4RQ13"/>
<dbReference type="InterPro" id="IPR019874">
    <property type="entry name" value="RF_methyltr_PrmC"/>
</dbReference>
<dbReference type="HAMAP" id="MF_02126">
    <property type="entry name" value="RF_methyltr_PrmC"/>
    <property type="match status" value="1"/>
</dbReference>
<evidence type="ECO:0000259" key="7">
    <source>
        <dbReference type="Pfam" id="PF05175"/>
    </source>
</evidence>
<dbReference type="SUPFAM" id="SSF53335">
    <property type="entry name" value="S-adenosyl-L-methionine-dependent methyltransferases"/>
    <property type="match status" value="1"/>
</dbReference>
<evidence type="ECO:0000256" key="2">
    <source>
        <dbReference type="ARBA" id="ARBA00022679"/>
    </source>
</evidence>
<name>A0A6J4RQ13_9ACTN</name>
<dbReference type="Pfam" id="PF17827">
    <property type="entry name" value="PrmC_N"/>
    <property type="match status" value="1"/>
</dbReference>
<comment type="caution">
    <text evidence="5">Lacks conserved residue(s) required for the propagation of feature annotation.</text>
</comment>
<dbReference type="NCBIfam" id="TIGR00536">
    <property type="entry name" value="hemK_fam"/>
    <property type="match status" value="1"/>
</dbReference>
<evidence type="ECO:0000256" key="3">
    <source>
        <dbReference type="ARBA" id="ARBA00022691"/>
    </source>
</evidence>
<evidence type="ECO:0000256" key="4">
    <source>
        <dbReference type="ARBA" id="ARBA00048391"/>
    </source>
</evidence>
<feature type="binding site" evidence="5">
    <location>
        <begin position="215"/>
        <end position="218"/>
    </location>
    <ligand>
        <name>substrate</name>
    </ligand>
</feature>
<dbReference type="InterPro" id="IPR004556">
    <property type="entry name" value="HemK-like"/>
</dbReference>
<sequence>MDAASKDAGPTAVPSSDIDASAPVGSLVEETAAAFEGMGMPLARRWAETLVGAVLGVPHAELGAHAGRTLGPEGRRRFAEISRQASPDEPLAYVIGQAPFLDWDFEISRDTLIPKVDTELFVGAVLEELARRPLPEEPHVLELGTGSGCLAISLAKTLPDARVVATDISPGALAVAARNVARHGVEDRLALGQGDLFEPVADLAEGRPFDLTISNPPYIPTKNIPGMGRHVAEHEPLLALDGGADGLAPHGRILDAAADYLAPGGRVFLEHEWYHGAAARALAERHPDRYDDVRTLIDANGRDRAVHARRRTGPKAVA</sequence>
<evidence type="ECO:0000313" key="9">
    <source>
        <dbReference type="EMBL" id="CAA9478780.1"/>
    </source>
</evidence>
<dbReference type="GO" id="GO:0032259">
    <property type="term" value="P:methylation"/>
    <property type="evidence" value="ECO:0007669"/>
    <property type="project" value="UniProtKB-KW"/>
</dbReference>
<dbReference type="Pfam" id="PF05175">
    <property type="entry name" value="MTS"/>
    <property type="match status" value="1"/>
</dbReference>
<dbReference type="EC" id="2.1.1.297" evidence="5"/>
<gene>
    <name evidence="5" type="primary">prmC</name>
    <name evidence="9" type="ORF">AVDCRST_MAG12-1374</name>
</gene>
<feature type="domain" description="Release factor glutamine methyltransferase N-terminal" evidence="8">
    <location>
        <begin position="27"/>
        <end position="96"/>
    </location>
</feature>
<evidence type="ECO:0000256" key="1">
    <source>
        <dbReference type="ARBA" id="ARBA00022603"/>
    </source>
</evidence>